<proteinExistence type="predicted"/>
<name>A0ABM9NVW6_9FLAO</name>
<accession>A0ABM9NVW6</accession>
<evidence type="ECO:0000259" key="2">
    <source>
        <dbReference type="PROSITE" id="PS52015"/>
    </source>
</evidence>
<dbReference type="InterPro" id="IPR051045">
    <property type="entry name" value="TonB-dependent_transducer"/>
</dbReference>
<gene>
    <name evidence="3" type="ORF">T190607A01A_11144</name>
</gene>
<feature type="chain" id="PRO_5046222029" evidence="1">
    <location>
        <begin position="22"/>
        <end position="215"/>
    </location>
</feature>
<dbReference type="EMBL" id="CAXIXY010000003">
    <property type="protein sequence ID" value="CAL2081121.1"/>
    <property type="molecule type" value="Genomic_DNA"/>
</dbReference>
<evidence type="ECO:0000313" key="4">
    <source>
        <dbReference type="Proteomes" id="UP001497416"/>
    </source>
</evidence>
<dbReference type="PANTHER" id="PTHR33446:SF2">
    <property type="entry name" value="PROTEIN TONB"/>
    <property type="match status" value="1"/>
</dbReference>
<dbReference type="SUPFAM" id="SSF74653">
    <property type="entry name" value="TolA/TonB C-terminal domain"/>
    <property type="match status" value="1"/>
</dbReference>
<dbReference type="PANTHER" id="PTHR33446">
    <property type="entry name" value="PROTEIN TONB-RELATED"/>
    <property type="match status" value="1"/>
</dbReference>
<evidence type="ECO:0000256" key="1">
    <source>
        <dbReference type="SAM" id="SignalP"/>
    </source>
</evidence>
<feature type="domain" description="TonB C-terminal" evidence="2">
    <location>
        <begin position="123"/>
        <end position="215"/>
    </location>
</feature>
<comment type="caution">
    <text evidence="3">The sequence shown here is derived from an EMBL/GenBank/DDBJ whole genome shotgun (WGS) entry which is preliminary data.</text>
</comment>
<keyword evidence="4" id="KW-1185">Reference proteome</keyword>
<dbReference type="InterPro" id="IPR037682">
    <property type="entry name" value="TonB_C"/>
</dbReference>
<dbReference type="Proteomes" id="UP001497416">
    <property type="component" value="Unassembled WGS sequence"/>
</dbReference>
<protein>
    <submittedName>
        <fullName evidence="3">Periplasmic protein TonB</fullName>
    </submittedName>
</protein>
<reference evidence="3 4" key="1">
    <citation type="submission" date="2024-05" db="EMBL/GenBank/DDBJ databases">
        <authorList>
            <person name="Duchaud E."/>
        </authorList>
    </citation>
    <scope>NUCLEOTIDE SEQUENCE [LARGE SCALE GENOMIC DNA]</scope>
    <source>
        <strain evidence="3">Ena-SAMPLE-TAB-13-05-2024-13:56:06:370-140302</strain>
    </source>
</reference>
<dbReference type="RefSeq" id="WP_348710968.1">
    <property type="nucleotide sequence ID" value="NZ_CAXIXY010000003.1"/>
</dbReference>
<dbReference type="Pfam" id="PF03544">
    <property type="entry name" value="TonB_C"/>
    <property type="match status" value="1"/>
</dbReference>
<dbReference type="PROSITE" id="PS52015">
    <property type="entry name" value="TONB_CTD"/>
    <property type="match status" value="1"/>
</dbReference>
<keyword evidence="1" id="KW-0732">Signal</keyword>
<dbReference type="Gene3D" id="3.30.1150.10">
    <property type="match status" value="1"/>
</dbReference>
<sequence length="215" mass="24218">MNFKRILILGFVFLSTTIITAQQDVCVSSSSSDDLLMELNTIDKCLHDKESAEKEMPKPRTKRYLRTRRNSYYYKLRKNLSAINSTKNKAPKKEVKARDVYLGEVTEQPVLLVSGNNANYKGNLKDVLNNYINDNLVYPESLKERGVEGIVWTSFIIDANGGVKNIVALGPINGELLEAEATRIIKGLPKFKPGKIDNELVNVKHLMAINFEIGK</sequence>
<evidence type="ECO:0000313" key="3">
    <source>
        <dbReference type="EMBL" id="CAL2081121.1"/>
    </source>
</evidence>
<feature type="signal peptide" evidence="1">
    <location>
        <begin position="1"/>
        <end position="21"/>
    </location>
</feature>
<organism evidence="3 4">
    <name type="scientific">Tenacibaculum platacis</name>
    <dbReference type="NCBI Taxonomy" id="3137852"/>
    <lineage>
        <taxon>Bacteria</taxon>
        <taxon>Pseudomonadati</taxon>
        <taxon>Bacteroidota</taxon>
        <taxon>Flavobacteriia</taxon>
        <taxon>Flavobacteriales</taxon>
        <taxon>Flavobacteriaceae</taxon>
        <taxon>Tenacibaculum</taxon>
    </lineage>
</organism>